<reference evidence="1 2" key="1">
    <citation type="submission" date="2024-09" db="EMBL/GenBank/DDBJ databases">
        <title>Floridaenema gen nov. (Aerosakkonemataceae, Aerosakkonematales ord. nov., Cyanobacteria) from benthic tropical and subtropical fresh waters, with the description of four new species.</title>
        <authorList>
            <person name="Moretto J.A."/>
            <person name="Berthold D.E."/>
            <person name="Lefler F.W."/>
            <person name="Huang I.-S."/>
            <person name="Laughinghouse H. IV."/>
        </authorList>
    </citation>
    <scope>NUCLEOTIDE SEQUENCE [LARGE SCALE GENOMIC DNA]</scope>
    <source>
        <strain evidence="1 2">BLCC-F50</strain>
    </source>
</reference>
<dbReference type="Proteomes" id="UP001576784">
    <property type="component" value="Unassembled WGS sequence"/>
</dbReference>
<keyword evidence="2" id="KW-1185">Reference proteome</keyword>
<feature type="non-terminal residue" evidence="1">
    <location>
        <position position="73"/>
    </location>
</feature>
<evidence type="ECO:0000313" key="1">
    <source>
        <dbReference type="EMBL" id="MFB2894077.1"/>
    </source>
</evidence>
<dbReference type="RefSeq" id="WP_413263728.1">
    <property type="nucleotide sequence ID" value="NZ_JBHFNR010000099.1"/>
</dbReference>
<dbReference type="EMBL" id="JBHFNR010000099">
    <property type="protein sequence ID" value="MFB2894077.1"/>
    <property type="molecule type" value="Genomic_DNA"/>
</dbReference>
<proteinExistence type="predicted"/>
<gene>
    <name evidence="1" type="ORF">ACE1CI_14295</name>
</gene>
<organism evidence="1 2">
    <name type="scientific">Floridaenema flaviceps BLCC-F50</name>
    <dbReference type="NCBI Taxonomy" id="3153642"/>
    <lineage>
        <taxon>Bacteria</taxon>
        <taxon>Bacillati</taxon>
        <taxon>Cyanobacteriota</taxon>
        <taxon>Cyanophyceae</taxon>
        <taxon>Oscillatoriophycideae</taxon>
        <taxon>Aerosakkonematales</taxon>
        <taxon>Aerosakkonemataceae</taxon>
        <taxon>Floridanema</taxon>
        <taxon>Floridanema flaviceps</taxon>
    </lineage>
</organism>
<name>A0ABV4XSL5_9CYAN</name>
<protein>
    <submittedName>
        <fullName evidence="1">Uncharacterized protein</fullName>
    </submittedName>
</protein>
<comment type="caution">
    <text evidence="1">The sequence shown here is derived from an EMBL/GenBank/DDBJ whole genome shotgun (WGS) entry which is preliminary data.</text>
</comment>
<sequence>MKSDRFLPWSENERWRSLGVACINFDSASLKHSIFCYLDIINKAKTMQSKNMENKALTQANNQEKVAPTVETT</sequence>
<accession>A0ABV4XSL5</accession>
<evidence type="ECO:0000313" key="2">
    <source>
        <dbReference type="Proteomes" id="UP001576784"/>
    </source>
</evidence>